<dbReference type="InterPro" id="IPR049059">
    <property type="entry name" value="NAD_Glu_DH_HM1"/>
</dbReference>
<evidence type="ECO:0000259" key="4">
    <source>
        <dbReference type="Pfam" id="PF21076"/>
    </source>
</evidence>
<evidence type="ECO:0000259" key="1">
    <source>
        <dbReference type="Pfam" id="PF05088"/>
    </source>
</evidence>
<dbReference type="PANTHER" id="PTHR43403:SF1">
    <property type="entry name" value="NAD-SPECIFIC GLUTAMATE DEHYDROGENASE"/>
    <property type="match status" value="1"/>
</dbReference>
<proteinExistence type="predicted"/>
<dbReference type="EMBL" id="JABJRC010000001">
    <property type="protein sequence ID" value="NOL40106.1"/>
    <property type="molecule type" value="Genomic_DNA"/>
</dbReference>
<dbReference type="PIRSF" id="PIRSF036761">
    <property type="entry name" value="GDH_Mll4104"/>
    <property type="match status" value="1"/>
</dbReference>
<comment type="caution">
    <text evidence="7">The sequence shown here is derived from an EMBL/GenBank/DDBJ whole genome shotgun (WGS) entry which is preliminary data.</text>
</comment>
<gene>
    <name evidence="6" type="ORF">HNR71_002918</name>
    <name evidence="7" type="ORF">HPO96_07610</name>
</gene>
<dbReference type="GO" id="GO:0006538">
    <property type="term" value="P:L-glutamate catabolic process"/>
    <property type="evidence" value="ECO:0007669"/>
    <property type="project" value="InterPro"/>
</dbReference>
<evidence type="ECO:0000313" key="9">
    <source>
        <dbReference type="Proteomes" id="UP000553957"/>
    </source>
</evidence>
<protein>
    <submittedName>
        <fullName evidence="6 7">Glutamate dehydrogenase</fullName>
        <ecNumber evidence="6">1.4.1.2</ecNumber>
    </submittedName>
</protein>
<dbReference type="Pfam" id="PF21076">
    <property type="entry name" value="GDH_ACT2"/>
    <property type="match status" value="1"/>
</dbReference>
<feature type="domain" description="NAD-glutamate dehydrogenase ACT3" evidence="5">
    <location>
        <begin position="554"/>
        <end position="625"/>
    </location>
</feature>
<dbReference type="Proteomes" id="UP000553957">
    <property type="component" value="Unassembled WGS sequence"/>
</dbReference>
<dbReference type="Pfam" id="PF21074">
    <property type="entry name" value="GDH_C"/>
    <property type="match status" value="1"/>
</dbReference>
<dbReference type="Pfam" id="PF05088">
    <property type="entry name" value="Bac_GDH_CD"/>
    <property type="match status" value="1"/>
</dbReference>
<dbReference type="InterPro" id="IPR007780">
    <property type="entry name" value="NAD_Glu_DH_bac"/>
</dbReference>
<evidence type="ECO:0000313" key="8">
    <source>
        <dbReference type="Proteomes" id="UP000534306"/>
    </source>
</evidence>
<reference evidence="6 9" key="2">
    <citation type="submission" date="2020-08" db="EMBL/GenBank/DDBJ databases">
        <title>Sequencing the genomes of 1000 actinobacteria strains.</title>
        <authorList>
            <person name="Klenk H.-P."/>
        </authorList>
    </citation>
    <scope>NUCLEOTIDE SEQUENCE [LARGE SCALE GENOMIC DNA]</scope>
    <source>
        <strain evidence="6 9">DSM 15626</strain>
    </source>
</reference>
<dbReference type="InterPro" id="IPR046346">
    <property type="entry name" value="Aminoacid_DH-like_N_sf"/>
</dbReference>
<name>A0A7Y4KYD5_9ACTN</name>
<dbReference type="InterPro" id="IPR036291">
    <property type="entry name" value="NAD(P)-bd_dom_sf"/>
</dbReference>
<evidence type="ECO:0000313" key="6">
    <source>
        <dbReference type="EMBL" id="MBB6567281.1"/>
    </source>
</evidence>
<dbReference type="InterPro" id="IPR049064">
    <property type="entry name" value="NAD_Glu_DH_ACT3"/>
</dbReference>
<dbReference type="PANTHER" id="PTHR43403">
    <property type="entry name" value="NAD-SPECIFIC GLUTAMATE DEHYDROGENASE"/>
    <property type="match status" value="1"/>
</dbReference>
<keyword evidence="6" id="KW-0560">Oxidoreductase</keyword>
<dbReference type="InterPro" id="IPR049056">
    <property type="entry name" value="NAD_Glu_DH_HM3"/>
</dbReference>
<dbReference type="Pfam" id="PF21073">
    <property type="entry name" value="GDH_HM1"/>
    <property type="match status" value="1"/>
</dbReference>
<dbReference type="InterPro" id="IPR028971">
    <property type="entry name" value="NAD-GDH_cat"/>
</dbReference>
<feature type="domain" description="NAD-specific glutamate dehydrogenase C-terminal" evidence="2">
    <location>
        <begin position="1275"/>
        <end position="1612"/>
    </location>
</feature>
<dbReference type="SUPFAM" id="SSF51735">
    <property type="entry name" value="NAD(P)-binding Rossmann-fold domains"/>
    <property type="match status" value="1"/>
</dbReference>
<keyword evidence="8" id="KW-1185">Reference proteome</keyword>
<reference evidence="7 8" key="1">
    <citation type="submission" date="2020-05" db="EMBL/GenBank/DDBJ databases">
        <title>Genome sequence of Kribbella sandramycini ATCC 39419.</title>
        <authorList>
            <person name="Maclea K.S."/>
            <person name="Fair J.L."/>
        </authorList>
    </citation>
    <scope>NUCLEOTIDE SEQUENCE [LARGE SCALE GENOMIC DNA]</scope>
    <source>
        <strain evidence="7 8">ATCC 39419</strain>
    </source>
</reference>
<evidence type="ECO:0000259" key="2">
    <source>
        <dbReference type="Pfam" id="PF21074"/>
    </source>
</evidence>
<dbReference type="Pfam" id="PF21075">
    <property type="entry name" value="GDH_ACT1"/>
    <property type="match status" value="1"/>
</dbReference>
<dbReference type="EC" id="1.4.1.2" evidence="6"/>
<dbReference type="Pfam" id="PF21077">
    <property type="entry name" value="GDH_ACT3"/>
    <property type="match status" value="1"/>
</dbReference>
<dbReference type="InterPro" id="IPR049058">
    <property type="entry name" value="NAD_Glu_DH_HM2"/>
</dbReference>
<dbReference type="SUPFAM" id="SSF53223">
    <property type="entry name" value="Aminoacid dehydrogenase-like, N-terminal domain"/>
    <property type="match status" value="1"/>
</dbReference>
<sequence>MQSKLDVQKADVLAKAVAAGAHGHDKSVDPEKLKRFLERYYRHVAAEDVAQRQPADCLGAARHHYKTAVSRPQGTAKVHVFTPTLEEHGWSANGRTVVEIVIDDMPFLVDSASMAITERNLEIQLLIHPQFVVRRDVAGTLEEVLEDGAASDEHDLVRESWMHLEVERIADAAEHRALEEALQKALHDVREAVEDWPKMHEKAVSIARSLDAADLPVGANEVEEAKELLEWLADEHFTFLGYREYDFTMEGDQGILRGVPGTGLGILRPDPAPGSGKLPPEVSAKARERKLMILTKANSRSTVHRSTYLDYVGIKQFDANGDPVRECRFIGLLSSTAYTESVMQVPVLRRKALELFRLTGFDPNSHSGKGLLDALETYPRDELLQAPVEDLLPIVTSVLHLQERRAVKLFVRRDVYNRYLSCLVYLPRDRYTTAVRLKMQQILKDAIGAESVTYAAYVTESVLARVHFVVRMKRGTTVGEFDQELMEQRVVEATRAWEDDFTVALHAQGGDGAVTALARRYADAFPEAYKEDFAARVAVKDVGVLESLPADNGLAMSLYSPIEEEWAGERRFKVYRTGSALSLSQVLPHLTHMGVEVIDERPYEIRRDDGMVYIYDFGLKAPPKSEEREELRQLFSDTFQAVWQGRAESDKLNALVLRGSLSWRQVSILRAYQRYIRQGGTPFSQDYIENTFLNHVDVAGLLVQLFEASFDPARGAADDPDRVAQCDLLEKEILAALDTVQSLDEDRILRSYLTVMKATLRTNYFQPAADGSPRSYISLKLEPKAIPDLPQPRPKYEIFVYSPRVEGVHLRFGAVARGGLRWSDRREDFRTEVLGLVKAQMVKNSVIVPVGAKGGFYAKQLPDPSVDRDAWQAEGIASYKTFISGLLDITDNIVGGSVVPPAQVVRYDGDDAYLVVAADKGTATFSDIANGVAKEYGHWLGDAFASGGSVGYDHKAMGITARGAWESVKRHFREMGHDCQNADFTVVGVGDMSGDVFGNGMLLSEHIRLVAAFDHRHIFLDPAPDAASSYAERRRLFDLPRSSWADYDTALISAGGGIYPRTDKAIPVSAEIREALGIEGSPATLTPAELMNAILKAPVDLFWNGGIGTYVKAESESNADVGDKANDAIRINGGELRAKAVGEGGNLGFTQLGRIEYAAAGGRINTDFIDNVAGVDTSDHEVNIKILLDKVVADGDLTEKQRNDIIASMTDEVGGLVLKSNYRQNVALANAAAQAPALMHVHQDWVRRLEKQELLDRELEFLPSVAEFKRRKADGRGLTSPELSVLIAYTKIVLDAELLKTSLPDDPFLRHKLASYFPQAIQERFADQIQSHQLRREIITTQVVNEFVNTSGITAFHRLSLETGGSVEDVVRANLAASRIFAQPELLSANADLDNVVDAATQTHMRLETRTLVERATRWLVSNRRPPVDIQELIEYFAPGITKLTAALPELLRGRELALFEHRRESLVEQGVPVDVATSIAILPPAYAGLGIVETASADGLDIFEVAKVHFALNERLQLGLFLERIIGLPRTDRWQTMARAALRDDLHAVHARLTRQVLATTEAAEDPESRVIAWQDQNATALSRAATMLEEIVDTEGPELAHLSVGLRLVRTLLANQA</sequence>
<dbReference type="EMBL" id="JACHKF010000001">
    <property type="protein sequence ID" value="MBB6567281.1"/>
    <property type="molecule type" value="Genomic_DNA"/>
</dbReference>
<dbReference type="Gene3D" id="3.40.50.720">
    <property type="entry name" value="NAD(P)-binding Rossmann-like Domain"/>
    <property type="match status" value="1"/>
</dbReference>
<dbReference type="RefSeq" id="WP_171672171.1">
    <property type="nucleotide sequence ID" value="NZ_BAAAGT010000003.1"/>
</dbReference>
<evidence type="ECO:0000313" key="7">
    <source>
        <dbReference type="EMBL" id="NOL40106.1"/>
    </source>
</evidence>
<dbReference type="Proteomes" id="UP000534306">
    <property type="component" value="Unassembled WGS sequence"/>
</dbReference>
<accession>A0A7Y4KYD5</accession>
<dbReference type="InterPro" id="IPR048381">
    <property type="entry name" value="GDH_C"/>
</dbReference>
<dbReference type="GO" id="GO:0004069">
    <property type="term" value="F:L-aspartate:2-oxoglutarate aminotransferase activity"/>
    <property type="evidence" value="ECO:0007669"/>
    <property type="project" value="InterPro"/>
</dbReference>
<organism evidence="7 8">
    <name type="scientific">Kribbella sandramycini</name>
    <dbReference type="NCBI Taxonomy" id="60450"/>
    <lineage>
        <taxon>Bacteria</taxon>
        <taxon>Bacillati</taxon>
        <taxon>Actinomycetota</taxon>
        <taxon>Actinomycetes</taxon>
        <taxon>Propionibacteriales</taxon>
        <taxon>Kribbellaceae</taxon>
        <taxon>Kribbella</taxon>
    </lineage>
</organism>
<feature type="domain" description="NAD-glutamate dehydrogenase ACT2" evidence="4">
    <location>
        <begin position="408"/>
        <end position="498"/>
    </location>
</feature>
<feature type="domain" description="NAD-glutamate dehydrogenase catalytic" evidence="1">
    <location>
        <begin position="733"/>
        <end position="1230"/>
    </location>
</feature>
<dbReference type="GO" id="GO:0004352">
    <property type="term" value="F:glutamate dehydrogenase (NAD+) activity"/>
    <property type="evidence" value="ECO:0007669"/>
    <property type="project" value="UniProtKB-EC"/>
</dbReference>
<feature type="domain" description="NAD-glutamate dehydrogenase N-terminal ACT1" evidence="3">
    <location>
        <begin position="36"/>
        <end position="182"/>
    </location>
</feature>
<evidence type="ECO:0000259" key="3">
    <source>
        <dbReference type="Pfam" id="PF21075"/>
    </source>
</evidence>
<dbReference type="InterPro" id="IPR049062">
    <property type="entry name" value="NAD_Glu_DH_ACT2"/>
</dbReference>
<evidence type="ECO:0000259" key="5">
    <source>
        <dbReference type="Pfam" id="PF21077"/>
    </source>
</evidence>
<dbReference type="Pfam" id="PF21079">
    <property type="entry name" value="GDH_HM2"/>
    <property type="match status" value="1"/>
</dbReference>
<dbReference type="InterPro" id="IPR024727">
    <property type="entry name" value="NAD_Glu_DH_N_ACT1"/>
</dbReference>
<dbReference type="Pfam" id="PF21078">
    <property type="entry name" value="GDH_HM3"/>
    <property type="match status" value="1"/>
</dbReference>